<dbReference type="RefSeq" id="WP_013323458.1">
    <property type="nucleotide sequence ID" value="NC_014501.1"/>
</dbReference>
<dbReference type="PANTHER" id="PTHR10098">
    <property type="entry name" value="RAPSYN-RELATED"/>
    <property type="match status" value="1"/>
</dbReference>
<dbReference type="SMART" id="SM00028">
    <property type="entry name" value="TPR"/>
    <property type="match status" value="14"/>
</dbReference>
<dbReference type="STRING" id="497965.Cyan7822_3440"/>
<dbReference type="eggNOG" id="COG0457">
    <property type="taxonomic scope" value="Bacteria"/>
</dbReference>
<evidence type="ECO:0000313" key="5">
    <source>
        <dbReference type="Proteomes" id="UP000008206"/>
    </source>
</evidence>
<keyword evidence="1" id="KW-0802">TPR repeat</keyword>
<feature type="domain" description="CHAT" evidence="3">
    <location>
        <begin position="760"/>
        <end position="1046"/>
    </location>
</feature>
<feature type="repeat" description="TPR" evidence="1">
    <location>
        <begin position="168"/>
        <end position="201"/>
    </location>
</feature>
<feature type="repeat" description="TPR" evidence="1">
    <location>
        <begin position="48"/>
        <end position="81"/>
    </location>
</feature>
<keyword evidence="5" id="KW-1185">Reference proteome</keyword>
<gene>
    <name evidence="4" type="ordered locus">Cyan7822_3440</name>
</gene>
<dbReference type="eggNOG" id="COG4995">
    <property type="taxonomic scope" value="Bacteria"/>
</dbReference>
<evidence type="ECO:0000256" key="1">
    <source>
        <dbReference type="PROSITE-ProRule" id="PRU00339"/>
    </source>
</evidence>
<evidence type="ECO:0000256" key="2">
    <source>
        <dbReference type="SAM" id="SignalP"/>
    </source>
</evidence>
<dbReference type="EMBL" id="CP002198">
    <property type="protein sequence ID" value="ADN15389.1"/>
    <property type="molecule type" value="Genomic_DNA"/>
</dbReference>
<dbReference type="InterPro" id="IPR019734">
    <property type="entry name" value="TPR_rpt"/>
</dbReference>
<dbReference type="PROSITE" id="PS50293">
    <property type="entry name" value="TPR_REGION"/>
    <property type="match status" value="1"/>
</dbReference>
<dbReference type="KEGG" id="cyj:Cyan7822_3440"/>
<dbReference type="InterPro" id="IPR011990">
    <property type="entry name" value="TPR-like_helical_dom_sf"/>
</dbReference>
<dbReference type="Pfam" id="PF12770">
    <property type="entry name" value="CHAT"/>
    <property type="match status" value="1"/>
</dbReference>
<feature type="signal peptide" evidence="2">
    <location>
        <begin position="1"/>
        <end position="23"/>
    </location>
</feature>
<reference evidence="5" key="1">
    <citation type="journal article" date="2011" name="MBio">
        <title>Novel metabolic attributes of the genus Cyanothece, comprising a group of unicellular nitrogen-fixing Cyanobacteria.</title>
        <authorList>
            <person name="Bandyopadhyay A."/>
            <person name="Elvitigala T."/>
            <person name="Welsh E."/>
            <person name="Stockel J."/>
            <person name="Liberton M."/>
            <person name="Min H."/>
            <person name="Sherman L.A."/>
            <person name="Pakrasi H.B."/>
        </authorList>
    </citation>
    <scope>NUCLEOTIDE SEQUENCE [LARGE SCALE GENOMIC DNA]</scope>
    <source>
        <strain evidence="5">PCC 7822</strain>
    </source>
</reference>
<dbReference type="SUPFAM" id="SSF48452">
    <property type="entry name" value="TPR-like"/>
    <property type="match status" value="4"/>
</dbReference>
<feature type="repeat" description="TPR" evidence="1">
    <location>
        <begin position="88"/>
        <end position="121"/>
    </location>
</feature>
<dbReference type="HOGENOM" id="CLU_002404_0_0_3"/>
<dbReference type="Gene3D" id="1.25.40.10">
    <property type="entry name" value="Tetratricopeptide repeat domain"/>
    <property type="match status" value="4"/>
</dbReference>
<feature type="repeat" description="TPR" evidence="1">
    <location>
        <begin position="208"/>
        <end position="241"/>
    </location>
</feature>
<feature type="repeat" description="TPR" evidence="1">
    <location>
        <begin position="408"/>
        <end position="441"/>
    </location>
</feature>
<proteinExistence type="predicted"/>
<organism evidence="4 5">
    <name type="scientific">Gloeothece verrucosa (strain PCC 7822)</name>
    <name type="common">Cyanothece sp. (strain PCC 7822)</name>
    <dbReference type="NCBI Taxonomy" id="497965"/>
    <lineage>
        <taxon>Bacteria</taxon>
        <taxon>Bacillati</taxon>
        <taxon>Cyanobacteriota</taxon>
        <taxon>Cyanophyceae</taxon>
        <taxon>Oscillatoriophycideae</taxon>
        <taxon>Chroococcales</taxon>
        <taxon>Aphanothecaceae</taxon>
        <taxon>Gloeothece</taxon>
        <taxon>Gloeothece verrucosa</taxon>
    </lineage>
</organism>
<evidence type="ECO:0000313" key="4">
    <source>
        <dbReference type="EMBL" id="ADN15389.1"/>
    </source>
</evidence>
<sequence>MKSKTFSLRVLLSLLTTFNLSCATLISDPQVSLSENGELAQMTQENKAKTLLEQGMQQLEAGDYQAAIQSFQEALILLRQQNDRQGEGQALKNLGNAYFWLGDYAKALDYGQKALDIARDIGDQDLEARALLNLGNLANELQEYPKANDYYQQSLNLAIKSKNRELQAKVLGSMGQSNYSQGHYDEAIKYLQESLKIAENLSDNKLQVNALIRLGRAYQEKKELTKAIDYYQQSLKIVRELNNPLQERIVLMALGLAYNESRDYDQAIEYSKQGVTIGREIKDPQGESESLYVLGLAYNGKGDYQKVVETYEQALVIVRQLNNPQREVEILNFLGVAYGALGEYLQQINYLKQALTLAKTFSESELEIKALWLLGQAHFNLGDYAAAIKYQKNRLELARKIEDFSQQIEALNGLGDIYYQLDDYEQAVKFYEQGLAISKNQEKYEKVLETLNNLGNVARQKNDYDKAIDYAQQSLDLARKIVNPYEEWKALISLGGTYKYLGDKKAIEYLQQSLAITKKFPTRGQEFLTLEYMGLAYRALGENEKAIEVYQKALVQARAINDRPAKGTILSHLGSAYFESGNLQEAEKILRESINILESIWKVLKKEDIYKISLFERQKDTYLELQQVLIAENKPNEALEISERGRARAYAERLAERLSDSSKTPLTIKAPTLRKIQEIAKQQKATLVEYTVNKNPSELYIWVIQPSGKIDFHRVDLQAKLNQTSLEQLVTDSRESMGVRGRGVEIVIRPGVVEKLNSNLKELHQVLIEPIANLLPSNAQDHVIFIPHSSLFLVPFAALKDNSDKYLIEKHTILTSPSIQVLDLTHKLATSRPQQSLSKDLSPEHILIVGNPTFSNQLQNNLYQLKSLPYAEEEAKKIAELLHTKALIGNEATKTAIIPKLTQARLIHLATHGLLDDFTGTGVPGAIALADQKTDNGLLTSLEILQLKLNADLVVLSACSTGGGRLTGDGVIGLSRSLITAGAKSIIVSLWSISDQSTATLMTEFYQQNQNNPDKAQALRAAMLKTMQQSSYSHPKYWAAFTLIGEAN</sequence>
<accession>E0UEE3</accession>
<dbReference type="Pfam" id="PF13424">
    <property type="entry name" value="TPR_12"/>
    <property type="match status" value="7"/>
</dbReference>
<dbReference type="PANTHER" id="PTHR10098:SF108">
    <property type="entry name" value="TETRATRICOPEPTIDE REPEAT PROTEIN 28"/>
    <property type="match status" value="1"/>
</dbReference>
<keyword evidence="2" id="KW-0732">Signal</keyword>
<evidence type="ECO:0000259" key="3">
    <source>
        <dbReference type="Pfam" id="PF12770"/>
    </source>
</evidence>
<feature type="repeat" description="TPR" evidence="1">
    <location>
        <begin position="128"/>
        <end position="161"/>
    </location>
</feature>
<name>E0UEE3_GLOV7</name>
<protein>
    <submittedName>
        <fullName evidence="4">Tetratricopeptide TPR_2 repeat protein</fullName>
    </submittedName>
</protein>
<feature type="repeat" description="TPR" evidence="1">
    <location>
        <begin position="567"/>
        <end position="600"/>
    </location>
</feature>
<feature type="repeat" description="TPR" evidence="1">
    <location>
        <begin position="288"/>
        <end position="321"/>
    </location>
</feature>
<dbReference type="PROSITE" id="PS50005">
    <property type="entry name" value="TPR"/>
    <property type="match status" value="9"/>
</dbReference>
<feature type="chain" id="PRO_5003141271" evidence="2">
    <location>
        <begin position="24"/>
        <end position="1048"/>
    </location>
</feature>
<dbReference type="AlphaFoldDB" id="E0UEE3"/>
<dbReference type="Proteomes" id="UP000008206">
    <property type="component" value="Chromosome"/>
</dbReference>
<dbReference type="OrthoDB" id="415148at2"/>
<dbReference type="InterPro" id="IPR024983">
    <property type="entry name" value="CHAT_dom"/>
</dbReference>
<feature type="repeat" description="TPR" evidence="1">
    <location>
        <begin position="448"/>
        <end position="481"/>
    </location>
</feature>